<evidence type="ECO:0000256" key="5">
    <source>
        <dbReference type="ARBA" id="ARBA00022801"/>
    </source>
</evidence>
<keyword evidence="3 10" id="KW-0479">Metal-binding</keyword>
<dbReference type="GO" id="GO:0035870">
    <property type="term" value="F:dITP diphosphatase activity"/>
    <property type="evidence" value="ECO:0007669"/>
    <property type="project" value="UniProtKB-UniRule"/>
</dbReference>
<feature type="binding site" evidence="10">
    <location>
        <position position="79"/>
    </location>
    <ligand>
        <name>Mg(2+)</name>
        <dbReference type="ChEBI" id="CHEBI:18420"/>
    </ligand>
</feature>
<dbReference type="EC" id="3.6.1.66" evidence="10"/>
<evidence type="ECO:0000313" key="13">
    <source>
        <dbReference type="Proteomes" id="UP000809273"/>
    </source>
</evidence>
<organism evidence="12 13">
    <name type="scientific">Candidatus Zymogenus saltonus</name>
    <dbReference type="NCBI Taxonomy" id="2844893"/>
    <lineage>
        <taxon>Bacteria</taxon>
        <taxon>Deltaproteobacteria</taxon>
        <taxon>Candidatus Zymogenia</taxon>
        <taxon>Candidatus Zymogeniales</taxon>
        <taxon>Candidatus Zymogenaceae</taxon>
        <taxon>Candidatus Zymogenus</taxon>
    </lineage>
</organism>
<proteinExistence type="inferred from homology"/>
<keyword evidence="6 10" id="KW-0460">Magnesium</keyword>
<keyword evidence="5 10" id="KW-0378">Hydrolase</keyword>
<comment type="catalytic activity">
    <reaction evidence="10">
        <text>ITP + H2O = IMP + diphosphate + H(+)</text>
        <dbReference type="Rhea" id="RHEA:29399"/>
        <dbReference type="ChEBI" id="CHEBI:15377"/>
        <dbReference type="ChEBI" id="CHEBI:15378"/>
        <dbReference type="ChEBI" id="CHEBI:33019"/>
        <dbReference type="ChEBI" id="CHEBI:58053"/>
        <dbReference type="ChEBI" id="CHEBI:61402"/>
        <dbReference type="EC" id="3.6.1.66"/>
    </reaction>
</comment>
<dbReference type="Proteomes" id="UP000809273">
    <property type="component" value="Unassembled WGS sequence"/>
</dbReference>
<dbReference type="GO" id="GO:0009146">
    <property type="term" value="P:purine nucleoside triphosphate catabolic process"/>
    <property type="evidence" value="ECO:0007669"/>
    <property type="project" value="UniProtKB-UniRule"/>
</dbReference>
<dbReference type="PANTHER" id="PTHR11067:SF9">
    <property type="entry name" value="INOSINE TRIPHOSPHATE PYROPHOSPHATASE"/>
    <property type="match status" value="1"/>
</dbReference>
<dbReference type="HAMAP" id="MF_01405">
    <property type="entry name" value="Non_canon_purine_NTPase"/>
    <property type="match status" value="1"/>
</dbReference>
<feature type="binding site" evidence="10">
    <location>
        <begin position="190"/>
        <end position="191"/>
    </location>
    <ligand>
        <name>substrate</name>
    </ligand>
</feature>
<comment type="cofactor">
    <cofactor evidence="10">
        <name>Mg(2+)</name>
        <dbReference type="ChEBI" id="CHEBI:18420"/>
    </cofactor>
    <text evidence="10">Binds 1 Mg(2+) ion per subunit.</text>
</comment>
<reference evidence="12" key="2">
    <citation type="submission" date="2021-01" db="EMBL/GenBank/DDBJ databases">
        <authorList>
            <person name="Hahn C.R."/>
            <person name="Youssef N.H."/>
            <person name="Elshahed M."/>
        </authorList>
    </citation>
    <scope>NUCLEOTIDE SEQUENCE</scope>
    <source>
        <strain evidence="12">Zod_Metabat.24</strain>
    </source>
</reference>
<protein>
    <recommendedName>
        <fullName evidence="10">dITP/XTP pyrophosphatase</fullName>
        <ecNumber evidence="10">3.6.1.66</ecNumber>
    </recommendedName>
    <alternativeName>
        <fullName evidence="10">Non-canonical purine NTP pyrophosphatase</fullName>
    </alternativeName>
    <alternativeName>
        <fullName evidence="10">Non-standard purine NTP pyrophosphatase</fullName>
    </alternativeName>
    <alternativeName>
        <fullName evidence="10">Nucleoside-triphosphate diphosphatase</fullName>
    </alternativeName>
    <alternativeName>
        <fullName evidence="10">Nucleoside-triphosphate pyrophosphatase</fullName>
        <shortName evidence="10">NTPase</shortName>
    </alternativeName>
</protein>
<dbReference type="PANTHER" id="PTHR11067">
    <property type="entry name" value="INOSINE TRIPHOSPHATE PYROPHOSPHATASE/HAM1 PROTEIN"/>
    <property type="match status" value="1"/>
</dbReference>
<evidence type="ECO:0000256" key="3">
    <source>
        <dbReference type="ARBA" id="ARBA00022723"/>
    </source>
</evidence>
<evidence type="ECO:0000256" key="6">
    <source>
        <dbReference type="ARBA" id="ARBA00022842"/>
    </source>
</evidence>
<dbReference type="GO" id="GO:0036222">
    <property type="term" value="F:XTP diphosphatase activity"/>
    <property type="evidence" value="ECO:0007669"/>
    <property type="project" value="UniProtKB-UniRule"/>
</dbReference>
<keyword evidence="7 10" id="KW-0546">Nucleotide metabolism</keyword>
<feature type="active site" description="Proton acceptor" evidence="10">
    <location>
        <position position="79"/>
    </location>
</feature>
<dbReference type="InterPro" id="IPR020922">
    <property type="entry name" value="dITP/XTP_pyrophosphatase"/>
</dbReference>
<dbReference type="CDD" id="cd00515">
    <property type="entry name" value="HAM1"/>
    <property type="match status" value="1"/>
</dbReference>
<name>A0A9D8KIC9_9DELT</name>
<dbReference type="GO" id="GO:0005829">
    <property type="term" value="C:cytosol"/>
    <property type="evidence" value="ECO:0007669"/>
    <property type="project" value="TreeGrafter"/>
</dbReference>
<feature type="binding site" evidence="10">
    <location>
        <position position="47"/>
    </location>
    <ligand>
        <name>Mg(2+)</name>
        <dbReference type="ChEBI" id="CHEBI:18420"/>
    </ligand>
</feature>
<feature type="binding site" evidence="10">
    <location>
        <begin position="10"/>
        <end position="15"/>
    </location>
    <ligand>
        <name>substrate</name>
    </ligand>
</feature>
<dbReference type="GO" id="GO:0017111">
    <property type="term" value="F:ribonucleoside triphosphate phosphatase activity"/>
    <property type="evidence" value="ECO:0007669"/>
    <property type="project" value="InterPro"/>
</dbReference>
<evidence type="ECO:0000313" key="12">
    <source>
        <dbReference type="EMBL" id="MBN1574181.1"/>
    </source>
</evidence>
<evidence type="ECO:0000256" key="7">
    <source>
        <dbReference type="ARBA" id="ARBA00023080"/>
    </source>
</evidence>
<feature type="binding site" evidence="10">
    <location>
        <begin position="162"/>
        <end position="165"/>
    </location>
    <ligand>
        <name>substrate</name>
    </ligand>
</feature>
<evidence type="ECO:0000256" key="9">
    <source>
        <dbReference type="ARBA" id="ARBA00052017"/>
    </source>
</evidence>
<dbReference type="AlphaFoldDB" id="A0A9D8KIC9"/>
<dbReference type="NCBIfam" id="TIGR00042">
    <property type="entry name" value="RdgB/HAM1 family non-canonical purine NTP pyrophosphatase"/>
    <property type="match status" value="1"/>
</dbReference>
<dbReference type="Pfam" id="PF01725">
    <property type="entry name" value="Ham1p_like"/>
    <property type="match status" value="1"/>
</dbReference>
<dbReference type="GO" id="GO:0036220">
    <property type="term" value="F:ITP diphosphatase activity"/>
    <property type="evidence" value="ECO:0007669"/>
    <property type="project" value="UniProtKB-UniRule"/>
</dbReference>
<dbReference type="FunFam" id="3.90.950.10:FF:000001">
    <property type="entry name" value="dITP/XTP pyrophosphatase"/>
    <property type="match status" value="1"/>
</dbReference>
<dbReference type="SUPFAM" id="SSF52972">
    <property type="entry name" value="ITPase-like"/>
    <property type="match status" value="1"/>
</dbReference>
<evidence type="ECO:0000256" key="11">
    <source>
        <dbReference type="RuleBase" id="RU003781"/>
    </source>
</evidence>
<dbReference type="GO" id="GO:0000166">
    <property type="term" value="F:nucleotide binding"/>
    <property type="evidence" value="ECO:0007669"/>
    <property type="project" value="UniProtKB-KW"/>
</dbReference>
<feature type="binding site" evidence="10">
    <location>
        <position position="80"/>
    </location>
    <ligand>
        <name>substrate</name>
    </ligand>
</feature>
<comment type="catalytic activity">
    <reaction evidence="8 10">
        <text>dITP + H2O = dIMP + diphosphate + H(+)</text>
        <dbReference type="Rhea" id="RHEA:28342"/>
        <dbReference type="ChEBI" id="CHEBI:15377"/>
        <dbReference type="ChEBI" id="CHEBI:15378"/>
        <dbReference type="ChEBI" id="CHEBI:33019"/>
        <dbReference type="ChEBI" id="CHEBI:61194"/>
        <dbReference type="ChEBI" id="CHEBI:61382"/>
        <dbReference type="EC" id="3.6.1.66"/>
    </reaction>
</comment>
<evidence type="ECO:0000256" key="2">
    <source>
        <dbReference type="ARBA" id="ARBA00011738"/>
    </source>
</evidence>
<comment type="caution">
    <text evidence="12">The sequence shown here is derived from an EMBL/GenBank/DDBJ whole genome shotgun (WGS) entry which is preliminary data.</text>
</comment>
<comment type="function">
    <text evidence="10">Pyrophosphatase that catalyzes the hydrolysis of nucleoside triphosphates to their monophosphate derivatives, with a high preference for the non-canonical purine nucleotides XTP (xanthosine triphosphate), dITP (deoxyinosine triphosphate) and ITP. Seems to function as a house-cleaning enzyme that removes non-canonical purine nucleotides from the nucleotide pool, thus preventing their incorporation into DNA/RNA and avoiding chromosomal lesions.</text>
</comment>
<evidence type="ECO:0000256" key="8">
    <source>
        <dbReference type="ARBA" id="ARBA00051875"/>
    </source>
</evidence>
<comment type="similarity">
    <text evidence="1 10 11">Belongs to the HAM1 NTPase family.</text>
</comment>
<evidence type="ECO:0000256" key="10">
    <source>
        <dbReference type="HAMAP-Rule" id="MF_01405"/>
    </source>
</evidence>
<dbReference type="InterPro" id="IPR002637">
    <property type="entry name" value="RdgB/HAM1"/>
</dbReference>
<evidence type="ECO:0000256" key="1">
    <source>
        <dbReference type="ARBA" id="ARBA00008023"/>
    </source>
</evidence>
<sequence>MKKCEVLIATKNEGKVREFIQIFDEIGIGGGIVVKSLLDFGDTPKIEETGRTFSENALIKARAVARMERIRGSVVIADDSGVEVEALGGRPGVNSARYAGPNATDEENNEKLLRELSGVAEGERGASFTIAIAIVGRGGKEGVVMGRCPGVIITVPRGKGGFGYDPIFFYPPLNKTFSEMDDSEKNGISHRRIGIERLAEILPDYL</sequence>
<comment type="subunit">
    <text evidence="2 10">Homodimer.</text>
</comment>
<reference evidence="12" key="1">
    <citation type="journal article" date="2021" name="Environ. Microbiol.">
        <title>Genomic characterization of three novel Desulfobacterota classes expand the metabolic and phylogenetic diversity of the phylum.</title>
        <authorList>
            <person name="Murphy C.L."/>
            <person name="Biggerstaff J."/>
            <person name="Eichhorn A."/>
            <person name="Ewing E."/>
            <person name="Shahan R."/>
            <person name="Soriano D."/>
            <person name="Stewart S."/>
            <person name="VanMol K."/>
            <person name="Walker R."/>
            <person name="Walters P."/>
            <person name="Elshahed M.S."/>
            <person name="Youssef N.H."/>
        </authorList>
    </citation>
    <scope>NUCLEOTIDE SEQUENCE</scope>
    <source>
        <strain evidence="12">Zod_Metabat.24</strain>
    </source>
</reference>
<comment type="catalytic activity">
    <reaction evidence="9 10">
        <text>XTP + H2O = XMP + diphosphate + H(+)</text>
        <dbReference type="Rhea" id="RHEA:28610"/>
        <dbReference type="ChEBI" id="CHEBI:15377"/>
        <dbReference type="ChEBI" id="CHEBI:15378"/>
        <dbReference type="ChEBI" id="CHEBI:33019"/>
        <dbReference type="ChEBI" id="CHEBI:57464"/>
        <dbReference type="ChEBI" id="CHEBI:61314"/>
        <dbReference type="EC" id="3.6.1.66"/>
    </reaction>
</comment>
<feature type="binding site" evidence="10">
    <location>
        <position position="185"/>
    </location>
    <ligand>
        <name>substrate</name>
    </ligand>
</feature>
<dbReference type="Gene3D" id="3.90.950.10">
    <property type="match status" value="1"/>
</dbReference>
<dbReference type="GO" id="GO:0009117">
    <property type="term" value="P:nucleotide metabolic process"/>
    <property type="evidence" value="ECO:0007669"/>
    <property type="project" value="UniProtKB-KW"/>
</dbReference>
<dbReference type="EMBL" id="JAFGIX010000069">
    <property type="protein sequence ID" value="MBN1574181.1"/>
    <property type="molecule type" value="Genomic_DNA"/>
</dbReference>
<evidence type="ECO:0000256" key="4">
    <source>
        <dbReference type="ARBA" id="ARBA00022741"/>
    </source>
</evidence>
<dbReference type="GO" id="GO:0046872">
    <property type="term" value="F:metal ion binding"/>
    <property type="evidence" value="ECO:0007669"/>
    <property type="project" value="UniProtKB-KW"/>
</dbReference>
<accession>A0A9D8KIC9</accession>
<keyword evidence="4 10" id="KW-0547">Nucleotide-binding</keyword>
<dbReference type="InterPro" id="IPR029001">
    <property type="entry name" value="ITPase-like_fam"/>
</dbReference>
<gene>
    <name evidence="12" type="primary">rdgB</name>
    <name evidence="12" type="ORF">JW984_13370</name>
</gene>